<dbReference type="PANTHER" id="PTHR46390">
    <property type="entry name" value="MANNOSE-1-PHOSPHATE GUANYLYLTRANSFERASE"/>
    <property type="match status" value="1"/>
</dbReference>
<dbReference type="PROSITE" id="PS01161">
    <property type="entry name" value="GLC_GALNAC_ISOMERASE"/>
    <property type="match status" value="1"/>
</dbReference>
<gene>
    <name evidence="3" type="ORF">SAMN05216409_108136</name>
</gene>
<dbReference type="GO" id="GO:0006044">
    <property type="term" value="P:N-acetylglucosamine metabolic process"/>
    <property type="evidence" value="ECO:0007669"/>
    <property type="project" value="InterPro"/>
</dbReference>
<evidence type="ECO:0000313" key="3">
    <source>
        <dbReference type="EMBL" id="SEQ74977.1"/>
    </source>
</evidence>
<dbReference type="RefSeq" id="WP_074826515.1">
    <property type="nucleotide sequence ID" value="NZ_FOEV01000008.1"/>
</dbReference>
<dbReference type="GO" id="GO:0004342">
    <property type="term" value="F:glucosamine-6-phosphate deaminase activity"/>
    <property type="evidence" value="ECO:0007669"/>
    <property type="project" value="InterPro"/>
</dbReference>
<evidence type="ECO:0000259" key="2">
    <source>
        <dbReference type="Pfam" id="PF01182"/>
    </source>
</evidence>
<dbReference type="InterPro" id="IPR037171">
    <property type="entry name" value="NagB/RpiA_transferase-like"/>
</dbReference>
<feature type="domain" description="Glucosamine/galactosamine-6-phosphate isomerase" evidence="2">
    <location>
        <begin position="465"/>
        <end position="674"/>
    </location>
</feature>
<dbReference type="Gene3D" id="3.90.550.10">
    <property type="entry name" value="Spore Coat Polysaccharide Biosynthesis Protein SpsA, Chain A"/>
    <property type="match status" value="1"/>
</dbReference>
<evidence type="ECO:0000259" key="1">
    <source>
        <dbReference type="Pfam" id="PF00483"/>
    </source>
</evidence>
<dbReference type="GeneID" id="300269724"/>
<protein>
    <submittedName>
        <fullName evidence="3">Mannose-1-phosphate guanylyltransferase</fullName>
    </submittedName>
</protein>
<dbReference type="SUPFAM" id="SSF100950">
    <property type="entry name" value="NagB/RpiA/CoA transferase-like"/>
    <property type="match status" value="1"/>
</dbReference>
<name>A0A9X8QK32_9PSED</name>
<dbReference type="Pfam" id="PF00483">
    <property type="entry name" value="NTP_transferase"/>
    <property type="match status" value="1"/>
</dbReference>
<dbReference type="InterPro" id="IPR051161">
    <property type="entry name" value="Mannose-6P_isomerase_type2"/>
</dbReference>
<dbReference type="PANTHER" id="PTHR46390:SF1">
    <property type="entry name" value="MANNOSE-1-PHOSPHATE GUANYLYLTRANSFERASE"/>
    <property type="match status" value="1"/>
</dbReference>
<dbReference type="InterPro" id="IPR018321">
    <property type="entry name" value="Glucosamine6P_isomerase_CS"/>
</dbReference>
<organism evidence="3 4">
    <name type="scientific">Pseudomonas lutea</name>
    <dbReference type="NCBI Taxonomy" id="243924"/>
    <lineage>
        <taxon>Bacteria</taxon>
        <taxon>Pseudomonadati</taxon>
        <taxon>Pseudomonadota</taxon>
        <taxon>Gammaproteobacteria</taxon>
        <taxon>Pseudomonadales</taxon>
        <taxon>Pseudomonadaceae</taxon>
        <taxon>Pseudomonas</taxon>
    </lineage>
</organism>
<sequence length="696" mass="76591">MQPEKQTYQIDDVLFDVSRATVLILAGGTGSRLWPISSSVRPKQFVALLHANKTMLQMTWDRLPPWLPKGHIFVNVAKGFESLALEHLPGLTPDRLIVAPEERNTLPITGYATAYIEHFIPQATILMVAADNTIAGIEQYHDALKSCFTAAQAGKHIIALGVPAISPCTQYGYMTLGLPTTLGEWVFQGEAYLEKPSLETAQRLVQEGRHDWNTGVFAWNADVFFEACQKHASDHCDIFNRFRLPDVLDDAKMLASLFSQLPAQDLDRGLMERLACSSRASHDPQLMFVRGLFTWDDVGNFSALGSHFPKDKAENACSGDISVQGAARCTILCEPPYSLQVEDLSDALIAVSKEGNILVCSLEHLADLNAFHKMPLFNGLSSHKGNRLGFSDDLEGCVIRGAGKIGAANRSCIVNNGPGIVALYGVSDCSITINEGLIKVARNPNKLHAISTSSSPAWITVDENYEALSNRVALDLVEDLKNLLALRPNPVVVFSAGKTPVRLYELLRTKYFRSIEWQRLRFFQMDEYVAHRPKDVGIFRKLLSEALIEPLGLQANMLTGQERPEELAQYECAITSRGGIDLVLHGIGENGHLGFNEPNSPFDCESRCVELAKTTQPAGHDSEWIPTHGVTLGLSILNSARHIRVIASGLKKRAAVEAALLGPRTEKCPASSLQGHPDCRFYLDRAACAWLENKND</sequence>
<dbReference type="GO" id="GO:0005975">
    <property type="term" value="P:carbohydrate metabolic process"/>
    <property type="evidence" value="ECO:0007669"/>
    <property type="project" value="InterPro"/>
</dbReference>
<accession>A0A9X8QK32</accession>
<dbReference type="Gene3D" id="3.40.50.1360">
    <property type="match status" value="1"/>
</dbReference>
<dbReference type="EMBL" id="FOEV01000008">
    <property type="protein sequence ID" value="SEQ74977.1"/>
    <property type="molecule type" value="Genomic_DNA"/>
</dbReference>
<reference evidence="3 4" key="1">
    <citation type="submission" date="2016-10" db="EMBL/GenBank/DDBJ databases">
        <authorList>
            <person name="Varghese N."/>
            <person name="Submissions S."/>
        </authorList>
    </citation>
    <scope>NUCLEOTIDE SEQUENCE [LARGE SCALE GENOMIC DNA]</scope>
    <source>
        <strain evidence="3 4">LMG 21974</strain>
    </source>
</reference>
<feature type="domain" description="Nucleotidyl transferase" evidence="1">
    <location>
        <begin position="23"/>
        <end position="310"/>
    </location>
</feature>
<evidence type="ECO:0000313" key="4">
    <source>
        <dbReference type="Proteomes" id="UP000183210"/>
    </source>
</evidence>
<dbReference type="GO" id="GO:0004475">
    <property type="term" value="F:mannose-1-phosphate guanylyltransferase (GTP) activity"/>
    <property type="evidence" value="ECO:0007669"/>
    <property type="project" value="TreeGrafter"/>
</dbReference>
<dbReference type="Pfam" id="PF01182">
    <property type="entry name" value="Glucosamine_iso"/>
    <property type="match status" value="1"/>
</dbReference>
<comment type="caution">
    <text evidence="3">The sequence shown here is derived from an EMBL/GenBank/DDBJ whole genome shotgun (WGS) entry which is preliminary data.</text>
</comment>
<dbReference type="SUPFAM" id="SSF53448">
    <property type="entry name" value="Nucleotide-diphospho-sugar transferases"/>
    <property type="match status" value="1"/>
</dbReference>
<keyword evidence="3" id="KW-0808">Transferase</keyword>
<dbReference type="InterPro" id="IPR029044">
    <property type="entry name" value="Nucleotide-diphossugar_trans"/>
</dbReference>
<keyword evidence="3" id="KW-0548">Nucleotidyltransferase</keyword>
<dbReference type="GO" id="GO:0009298">
    <property type="term" value="P:GDP-mannose biosynthetic process"/>
    <property type="evidence" value="ECO:0007669"/>
    <property type="project" value="TreeGrafter"/>
</dbReference>
<dbReference type="InterPro" id="IPR005835">
    <property type="entry name" value="NTP_transferase_dom"/>
</dbReference>
<dbReference type="AlphaFoldDB" id="A0A9X8QK32"/>
<dbReference type="InterPro" id="IPR006148">
    <property type="entry name" value="Glc/Gal-6P_isomerase"/>
</dbReference>
<proteinExistence type="predicted"/>
<dbReference type="Proteomes" id="UP000183210">
    <property type="component" value="Unassembled WGS sequence"/>
</dbReference>